<feature type="region of interest" description="Disordered" evidence="8">
    <location>
        <begin position="1"/>
        <end position="40"/>
    </location>
</feature>
<keyword evidence="11" id="KW-1185">Reference proteome</keyword>
<keyword evidence="7" id="KW-0544">Nucleosome core</keyword>
<dbReference type="PANTHER" id="PTHR45810">
    <property type="entry name" value="HISTONE H3.2"/>
    <property type="match status" value="1"/>
</dbReference>
<name>A0A1X6PKX7_PORUM</name>
<evidence type="ECO:0000313" key="11">
    <source>
        <dbReference type="Proteomes" id="UP000218209"/>
    </source>
</evidence>
<dbReference type="CDD" id="cd22911">
    <property type="entry name" value="HFD_H3"/>
    <property type="match status" value="1"/>
</dbReference>
<comment type="similarity">
    <text evidence="3">Belongs to the histone H3 family.</text>
</comment>
<dbReference type="SUPFAM" id="SSF47113">
    <property type="entry name" value="Histone-fold"/>
    <property type="match status" value="1"/>
</dbReference>
<dbReference type="Pfam" id="PF00125">
    <property type="entry name" value="Histone"/>
    <property type="match status" value="1"/>
</dbReference>
<feature type="domain" description="Core Histone H2A/H2B/H3" evidence="9">
    <location>
        <begin position="122"/>
        <end position="208"/>
    </location>
</feature>
<keyword evidence="4" id="KW-0158">Chromosome</keyword>
<dbReference type="Gene3D" id="1.10.20.10">
    <property type="entry name" value="Histone, subunit A"/>
    <property type="match status" value="1"/>
</dbReference>
<keyword evidence="6" id="KW-0539">Nucleus</keyword>
<dbReference type="GO" id="GO:0030527">
    <property type="term" value="F:structural constituent of chromatin"/>
    <property type="evidence" value="ECO:0007669"/>
    <property type="project" value="InterPro"/>
</dbReference>
<comment type="subcellular location">
    <subcellularLocation>
        <location evidence="2">Chromosome</location>
    </subcellularLocation>
    <subcellularLocation>
        <location evidence="1">Nucleus</location>
    </subcellularLocation>
</comment>
<reference evidence="10 11" key="1">
    <citation type="submission" date="2017-03" db="EMBL/GenBank/DDBJ databases">
        <title>WGS assembly of Porphyra umbilicalis.</title>
        <authorList>
            <person name="Brawley S.H."/>
            <person name="Blouin N.A."/>
            <person name="Ficko-Blean E."/>
            <person name="Wheeler G.L."/>
            <person name="Lohr M."/>
            <person name="Goodson H.V."/>
            <person name="Jenkins J.W."/>
            <person name="Blaby-Haas C.E."/>
            <person name="Helliwell K.E."/>
            <person name="Chan C."/>
            <person name="Marriage T."/>
            <person name="Bhattacharya D."/>
            <person name="Klein A.S."/>
            <person name="Badis Y."/>
            <person name="Brodie J."/>
            <person name="Cao Y."/>
            <person name="Collen J."/>
            <person name="Dittami S.M."/>
            <person name="Gachon C.M."/>
            <person name="Green B.R."/>
            <person name="Karpowicz S."/>
            <person name="Kim J.W."/>
            <person name="Kudahl U."/>
            <person name="Lin S."/>
            <person name="Michel G."/>
            <person name="Mittag M."/>
            <person name="Olson B.J."/>
            <person name="Pangilinan J."/>
            <person name="Peng Y."/>
            <person name="Qiu H."/>
            <person name="Shu S."/>
            <person name="Singer J.T."/>
            <person name="Smith A.G."/>
            <person name="Sprecher B.N."/>
            <person name="Wagner V."/>
            <person name="Wang W."/>
            <person name="Wang Z.-Y."/>
            <person name="Yan J."/>
            <person name="Yarish C."/>
            <person name="Zoeuner-Riek S."/>
            <person name="Zhuang Y."/>
            <person name="Zou Y."/>
            <person name="Lindquist E.A."/>
            <person name="Grimwood J."/>
            <person name="Barry K."/>
            <person name="Rokhsar D.S."/>
            <person name="Schmutz J."/>
            <person name="Stiller J.W."/>
            <person name="Grossman A.R."/>
            <person name="Prochnik S.E."/>
        </authorList>
    </citation>
    <scope>NUCLEOTIDE SEQUENCE [LARGE SCALE GENOMIC DNA]</scope>
    <source>
        <strain evidence="10">4086291</strain>
    </source>
</reference>
<dbReference type="SMART" id="SM00428">
    <property type="entry name" value="H3"/>
    <property type="match status" value="1"/>
</dbReference>
<organism evidence="10 11">
    <name type="scientific">Porphyra umbilicalis</name>
    <name type="common">Purple laver</name>
    <name type="synonym">Red alga</name>
    <dbReference type="NCBI Taxonomy" id="2786"/>
    <lineage>
        <taxon>Eukaryota</taxon>
        <taxon>Rhodophyta</taxon>
        <taxon>Bangiophyceae</taxon>
        <taxon>Bangiales</taxon>
        <taxon>Bangiaceae</taxon>
        <taxon>Porphyra</taxon>
    </lineage>
</organism>
<gene>
    <name evidence="10" type="ORF">BU14_0021s0031</name>
</gene>
<evidence type="ECO:0000256" key="1">
    <source>
        <dbReference type="ARBA" id="ARBA00004123"/>
    </source>
</evidence>
<evidence type="ECO:0000256" key="7">
    <source>
        <dbReference type="ARBA" id="ARBA00023269"/>
    </source>
</evidence>
<evidence type="ECO:0000256" key="8">
    <source>
        <dbReference type="SAM" id="MobiDB-lite"/>
    </source>
</evidence>
<dbReference type="InterPro" id="IPR007125">
    <property type="entry name" value="H2A/H2B/H3"/>
</dbReference>
<evidence type="ECO:0000259" key="9">
    <source>
        <dbReference type="Pfam" id="PF00125"/>
    </source>
</evidence>
<dbReference type="GO" id="GO:0005634">
    <property type="term" value="C:nucleus"/>
    <property type="evidence" value="ECO:0007669"/>
    <property type="project" value="UniProtKB-SubCell"/>
</dbReference>
<proteinExistence type="inferred from homology"/>
<evidence type="ECO:0000256" key="4">
    <source>
        <dbReference type="ARBA" id="ARBA00022454"/>
    </source>
</evidence>
<dbReference type="PANTHER" id="PTHR45810:SF1">
    <property type="entry name" value="HISTONE H3-LIKE CENTROMERIC PROTEIN A"/>
    <property type="match status" value="1"/>
</dbReference>
<sequence>MGRTKTPATRTPSPEPVRAHAGKSVATLKGMGGQTRDGPRMDGLAPGIRASLALAGARPAVRLGNAAARAKTSTAAASASGAGADAAAREVAERGALRCSHAAAQAPPSYPGGVKRVHRYRPGTVALREIRKFEMSTETLIPKLPLQRLVKKVAQNYLTDLGFQSTAIATLQEASEDYLVGIMADSVMCMLHGGRKTMMMKDLQLARRVRAPDRV</sequence>
<keyword evidence="5" id="KW-0238">DNA-binding</keyword>
<dbReference type="FunFam" id="1.10.20.10:FF:000085">
    <property type="entry name" value="Histone H3.2"/>
    <property type="match status" value="1"/>
</dbReference>
<feature type="compositionally biased region" description="Polar residues" evidence="8">
    <location>
        <begin position="1"/>
        <end position="12"/>
    </location>
</feature>
<dbReference type="GO" id="GO:0046982">
    <property type="term" value="F:protein heterodimerization activity"/>
    <property type="evidence" value="ECO:0007669"/>
    <property type="project" value="InterPro"/>
</dbReference>
<dbReference type="EMBL" id="KV918762">
    <property type="protein sequence ID" value="OSX81426.1"/>
    <property type="molecule type" value="Genomic_DNA"/>
</dbReference>
<evidence type="ECO:0000313" key="10">
    <source>
        <dbReference type="EMBL" id="OSX81426.1"/>
    </source>
</evidence>
<dbReference type="GO" id="GO:0000786">
    <property type="term" value="C:nucleosome"/>
    <property type="evidence" value="ECO:0007669"/>
    <property type="project" value="UniProtKB-KW"/>
</dbReference>
<evidence type="ECO:0000256" key="5">
    <source>
        <dbReference type="ARBA" id="ARBA00023125"/>
    </source>
</evidence>
<accession>A0A1X6PKX7</accession>
<evidence type="ECO:0000256" key="6">
    <source>
        <dbReference type="ARBA" id="ARBA00023242"/>
    </source>
</evidence>
<protein>
    <recommendedName>
        <fullName evidence="9">Core Histone H2A/H2B/H3 domain-containing protein</fullName>
    </recommendedName>
</protein>
<evidence type="ECO:0000256" key="2">
    <source>
        <dbReference type="ARBA" id="ARBA00004286"/>
    </source>
</evidence>
<dbReference type="GO" id="GO:0003677">
    <property type="term" value="F:DNA binding"/>
    <property type="evidence" value="ECO:0007669"/>
    <property type="project" value="UniProtKB-KW"/>
</dbReference>
<dbReference type="AlphaFoldDB" id="A0A1X6PKX7"/>
<dbReference type="Proteomes" id="UP000218209">
    <property type="component" value="Unassembled WGS sequence"/>
</dbReference>
<dbReference type="InterPro" id="IPR009072">
    <property type="entry name" value="Histone-fold"/>
</dbReference>
<dbReference type="InterPro" id="IPR000164">
    <property type="entry name" value="Histone_H3/CENP-A"/>
</dbReference>
<evidence type="ECO:0000256" key="3">
    <source>
        <dbReference type="ARBA" id="ARBA00010343"/>
    </source>
</evidence>
<dbReference type="PRINTS" id="PR00622">
    <property type="entry name" value="HISTONEH3"/>
</dbReference>